<dbReference type="Gramene" id="MELO3C010740.2.1">
    <property type="protein sequence ID" value="MELO3C010740.2.1"/>
    <property type="gene ID" value="MELO3C010740.2"/>
</dbReference>
<dbReference type="EnsemblPlants" id="MELO3C010740.2.1">
    <property type="protein sequence ID" value="MELO3C010740.2.1"/>
    <property type="gene ID" value="MELO3C010740.2"/>
</dbReference>
<evidence type="ECO:0000313" key="2">
    <source>
        <dbReference type="EnsemblPlants" id="MELO3C010740.2.1"/>
    </source>
</evidence>
<feature type="compositionally biased region" description="Polar residues" evidence="1">
    <location>
        <begin position="34"/>
        <end position="52"/>
    </location>
</feature>
<proteinExistence type="predicted"/>
<reference evidence="2" key="1">
    <citation type="submission" date="2023-03" db="UniProtKB">
        <authorList>
            <consortium name="EnsemblPlants"/>
        </authorList>
    </citation>
    <scope>IDENTIFICATION</scope>
</reference>
<name>A0A9I9CZD4_CUCME</name>
<feature type="region of interest" description="Disordered" evidence="1">
    <location>
        <begin position="24"/>
        <end position="52"/>
    </location>
</feature>
<evidence type="ECO:0000256" key="1">
    <source>
        <dbReference type="SAM" id="MobiDB-lite"/>
    </source>
</evidence>
<protein>
    <submittedName>
        <fullName evidence="2">Uncharacterized protein</fullName>
    </submittedName>
</protein>
<accession>A0A9I9CZD4</accession>
<organism evidence="2">
    <name type="scientific">Cucumis melo</name>
    <name type="common">Muskmelon</name>
    <dbReference type="NCBI Taxonomy" id="3656"/>
    <lineage>
        <taxon>Eukaryota</taxon>
        <taxon>Viridiplantae</taxon>
        <taxon>Streptophyta</taxon>
        <taxon>Embryophyta</taxon>
        <taxon>Tracheophyta</taxon>
        <taxon>Spermatophyta</taxon>
        <taxon>Magnoliopsida</taxon>
        <taxon>eudicotyledons</taxon>
        <taxon>Gunneridae</taxon>
        <taxon>Pentapetalae</taxon>
        <taxon>rosids</taxon>
        <taxon>fabids</taxon>
        <taxon>Cucurbitales</taxon>
        <taxon>Cucurbitaceae</taxon>
        <taxon>Benincaseae</taxon>
        <taxon>Cucumis</taxon>
    </lineage>
</organism>
<sequence>MGAIYFDHLTNRYLKIILRHHRPPPAVLRRPKATPSSQPDSKNTKNILSLQI</sequence>
<dbReference type="AlphaFoldDB" id="A0A9I9CZD4"/>